<dbReference type="EMBL" id="AJYB01000085">
    <property type="protein sequence ID" value="EIM05217.1"/>
    <property type="molecule type" value="Genomic_DNA"/>
</dbReference>
<reference evidence="1 2" key="1">
    <citation type="journal article" date="2012" name="J. Bacteriol.">
        <title>Genome Sequence of the Antarctic Psychrophile Bacterium Planococcus antarcticus DSM 14505.</title>
        <authorList>
            <person name="Margolles A."/>
            <person name="Gueimonde M."/>
            <person name="Sanchez B."/>
        </authorList>
    </citation>
    <scope>NUCLEOTIDE SEQUENCE [LARGE SCALE GENOMIC DNA]</scope>
    <source>
        <strain evidence="1 2">DSM 14505</strain>
    </source>
</reference>
<sequence>MSTNTIRRKIHFFHMKMLELPGTSKEFQKHSETQKVLSEIASFPFVGDHQQSRFLNHQNNDVSFLNDIDATVADQIRGRFALSRRSALPNLETGGVLSPLNIPANSGLAEITHFIYFPNKEVIGIEFNFNGLRPTAMKNYLLEKSRNTDKPFEYIDLNPILNKDLDLQLQDMGELNLFSMEISRNDLAIVEELDRDLYSAFKSAADVSDAETVEVILRKKKYSRGGFPLPFSKVKIKDLLSTGDNRQRISRLSTFAESKSDNSSKRFDLLEDKMIRSKKVTTIDPRSKAVDSLSMFSVIEEAYTELEENF</sequence>
<dbReference type="AlphaFoldDB" id="A0AA87LSN9"/>
<evidence type="ECO:0000313" key="1">
    <source>
        <dbReference type="EMBL" id="EIM05217.1"/>
    </source>
</evidence>
<accession>A0AA87LSN9</accession>
<protein>
    <submittedName>
        <fullName evidence="1">Uncharacterized protein</fullName>
    </submittedName>
</protein>
<dbReference type="Proteomes" id="UP000004725">
    <property type="component" value="Unassembled WGS sequence"/>
</dbReference>
<gene>
    <name evidence="1" type="ORF">A1A1_17340</name>
</gene>
<dbReference type="RefSeq" id="WP_006831412.1">
    <property type="nucleotide sequence ID" value="NZ_AJYB01000085.1"/>
</dbReference>
<name>A0AA87LSN9_9BACL</name>
<proteinExistence type="predicted"/>
<organism evidence="1 2">
    <name type="scientific">Planococcus antarcticus DSM 14505</name>
    <dbReference type="NCBI Taxonomy" id="1185653"/>
    <lineage>
        <taxon>Bacteria</taxon>
        <taxon>Bacillati</taxon>
        <taxon>Bacillota</taxon>
        <taxon>Bacilli</taxon>
        <taxon>Bacillales</taxon>
        <taxon>Caryophanaceae</taxon>
        <taxon>Planococcus</taxon>
    </lineage>
</organism>
<comment type="caution">
    <text evidence="1">The sequence shown here is derived from an EMBL/GenBank/DDBJ whole genome shotgun (WGS) entry which is preliminary data.</text>
</comment>
<evidence type="ECO:0000313" key="2">
    <source>
        <dbReference type="Proteomes" id="UP000004725"/>
    </source>
</evidence>